<feature type="region of interest" description="Disordered" evidence="2">
    <location>
        <begin position="184"/>
        <end position="212"/>
    </location>
</feature>
<dbReference type="Pfam" id="PF01575">
    <property type="entry name" value="MaoC_dehydratas"/>
    <property type="match status" value="1"/>
</dbReference>
<evidence type="ECO:0000313" key="7">
    <source>
        <dbReference type="EMBL" id="MFC4562928.1"/>
    </source>
</evidence>
<dbReference type="SUPFAM" id="SSF54637">
    <property type="entry name" value="Thioesterase/thiol ester dehydrase-isomerase"/>
    <property type="match status" value="2"/>
</dbReference>
<dbReference type="RefSeq" id="WP_378574533.1">
    <property type="nucleotide sequence ID" value="NZ_JBHSFQ010000011.1"/>
</dbReference>
<dbReference type="InterPro" id="IPR002539">
    <property type="entry name" value="MaoC-like_dom"/>
</dbReference>
<dbReference type="InterPro" id="IPR012340">
    <property type="entry name" value="NA-bd_OB-fold"/>
</dbReference>
<dbReference type="SUPFAM" id="SSF50249">
    <property type="entry name" value="Nucleic acid-binding proteins"/>
    <property type="match status" value="1"/>
</dbReference>
<evidence type="ECO:0000256" key="1">
    <source>
        <dbReference type="ARBA" id="ARBA00005254"/>
    </source>
</evidence>
<accession>A0ABV9DY07</accession>
<dbReference type="InterPro" id="IPR039569">
    <property type="entry name" value="FAS1-like_DH_region"/>
</dbReference>
<dbReference type="InterPro" id="IPR022002">
    <property type="entry name" value="ChsH2_Znr"/>
</dbReference>
<evidence type="ECO:0000256" key="2">
    <source>
        <dbReference type="SAM" id="MobiDB-lite"/>
    </source>
</evidence>
<comment type="caution">
    <text evidence="7">The sequence shown here is derived from an EMBL/GenBank/DDBJ whole genome shotgun (WGS) entry which is preliminary data.</text>
</comment>
<evidence type="ECO:0000259" key="6">
    <source>
        <dbReference type="Pfam" id="PF13452"/>
    </source>
</evidence>
<dbReference type="InterPro" id="IPR029069">
    <property type="entry name" value="HotDog_dom_sf"/>
</dbReference>
<dbReference type="InterPro" id="IPR052513">
    <property type="entry name" value="Thioester_dehydratase-like"/>
</dbReference>
<keyword evidence="8" id="KW-1185">Reference proteome</keyword>
<feature type="region of interest" description="Disordered" evidence="2">
    <location>
        <begin position="448"/>
        <end position="475"/>
    </location>
</feature>
<dbReference type="PANTHER" id="PTHR34075">
    <property type="entry name" value="BLR3430 PROTEIN"/>
    <property type="match status" value="1"/>
</dbReference>
<dbReference type="InterPro" id="IPR002878">
    <property type="entry name" value="ChsH2_C"/>
</dbReference>
<evidence type="ECO:0000259" key="5">
    <source>
        <dbReference type="Pfam" id="PF12172"/>
    </source>
</evidence>
<comment type="similarity">
    <text evidence="1">Belongs to the enoyl-CoA hydratase/isomerase family.</text>
</comment>
<feature type="domain" description="ChsH2 C-terminal OB-fold" evidence="4">
    <location>
        <begin position="256"/>
        <end position="318"/>
    </location>
</feature>
<feature type="domain" description="FAS1-like dehydratase" evidence="6">
    <location>
        <begin position="34"/>
        <end position="165"/>
    </location>
</feature>
<dbReference type="Pfam" id="PF13452">
    <property type="entry name" value="FAS1_DH_region"/>
    <property type="match status" value="1"/>
</dbReference>
<dbReference type="EMBL" id="JBHSFQ010000011">
    <property type="protein sequence ID" value="MFC4562928.1"/>
    <property type="molecule type" value="Genomic_DNA"/>
</dbReference>
<gene>
    <name evidence="7" type="ORF">ACFO4E_13775</name>
</gene>
<dbReference type="CDD" id="cd03455">
    <property type="entry name" value="SAV4209"/>
    <property type="match status" value="1"/>
</dbReference>
<dbReference type="Pfam" id="PF12172">
    <property type="entry name" value="zf-ChsH2"/>
    <property type="match status" value="1"/>
</dbReference>
<dbReference type="Proteomes" id="UP001595923">
    <property type="component" value="Unassembled WGS sequence"/>
</dbReference>
<evidence type="ECO:0000259" key="4">
    <source>
        <dbReference type="Pfam" id="PF01796"/>
    </source>
</evidence>
<evidence type="ECO:0000313" key="8">
    <source>
        <dbReference type="Proteomes" id="UP001595923"/>
    </source>
</evidence>
<protein>
    <submittedName>
        <fullName evidence="7">OB-fold domain-containing protein</fullName>
    </submittedName>
</protein>
<sequence length="475" mass="49963">MTAETTGPAAAPDERLAALTAAAGDRGEVDGGPAPDPVNTPMIRHWVQAMGDTCPVYLDADAAQRAGHTGTVAPPAMLQAWTMRGYGAPEAPAGSAVDDLLAHFDATGYRGVVATDCEQTYDRYLHPGEHLRTATRFGGLTGPKRTAMGTGYFLTWYTTWYSDSGGREERVGEMLFRILKFRPARDGAPGRQPPAAPSPGAGDHPLRPARSPDTDFFWAGTEAGELRIQRCARCGALRHPPGPMCPRCHSTDRDFVAASGEGTVYSHVVHHHPPIPGRTAPFAVAVVALPEGVRMVGNVVGVPPGRVHSGMPVRVDFERVAADLVLPQWRPAAPADGGPGTPLPELRLPLSRTAVVAMALATRDFQDVHHDPDLARAQGSPDVFVNILTTQGLVQRFVTDWAGPAARVRASAIRLGSPAYAGDTLVLRGEVTGRSGTGDGERTTVAVRGTTSAGPHVTGTVTIGPGPSGPRGEDT</sequence>
<proteinExistence type="inferred from homology"/>
<feature type="domain" description="MaoC-like" evidence="3">
    <location>
        <begin position="342"/>
        <end position="439"/>
    </location>
</feature>
<feature type="domain" description="ChsH2 rubredoxin-like zinc ribbon" evidence="5">
    <location>
        <begin position="218"/>
        <end position="252"/>
    </location>
</feature>
<dbReference type="PANTHER" id="PTHR34075:SF5">
    <property type="entry name" value="BLR3430 PROTEIN"/>
    <property type="match status" value="1"/>
</dbReference>
<dbReference type="Pfam" id="PF01796">
    <property type="entry name" value="OB_ChsH2_C"/>
    <property type="match status" value="1"/>
</dbReference>
<dbReference type="Gene3D" id="3.10.129.10">
    <property type="entry name" value="Hotdog Thioesterase"/>
    <property type="match status" value="2"/>
</dbReference>
<reference evidence="8" key="1">
    <citation type="journal article" date="2019" name="Int. J. Syst. Evol. Microbiol.">
        <title>The Global Catalogue of Microorganisms (GCM) 10K type strain sequencing project: providing services to taxonomists for standard genome sequencing and annotation.</title>
        <authorList>
            <consortium name="The Broad Institute Genomics Platform"/>
            <consortium name="The Broad Institute Genome Sequencing Center for Infectious Disease"/>
            <person name="Wu L."/>
            <person name="Ma J."/>
        </authorList>
    </citation>
    <scope>NUCLEOTIDE SEQUENCE [LARGE SCALE GENOMIC DNA]</scope>
    <source>
        <strain evidence="8">XZYJ18</strain>
    </source>
</reference>
<evidence type="ECO:0000259" key="3">
    <source>
        <dbReference type="Pfam" id="PF01575"/>
    </source>
</evidence>
<name>A0ABV9DY07_9ACTN</name>
<dbReference type="Gene3D" id="6.10.30.10">
    <property type="match status" value="1"/>
</dbReference>
<organism evidence="7 8">
    <name type="scientific">Nocardiopsis mangrovi</name>
    <dbReference type="NCBI Taxonomy" id="1179818"/>
    <lineage>
        <taxon>Bacteria</taxon>
        <taxon>Bacillati</taxon>
        <taxon>Actinomycetota</taxon>
        <taxon>Actinomycetes</taxon>
        <taxon>Streptosporangiales</taxon>
        <taxon>Nocardiopsidaceae</taxon>
        <taxon>Nocardiopsis</taxon>
    </lineage>
</organism>